<reference evidence="3 4" key="1">
    <citation type="journal article" date="2018" name="Biotechnol. Biofuels">
        <title>Integrative visual omics of the white-rot fungus Polyporus brumalis exposes the biotechnological potential of its oxidative enzymes for delignifying raw plant biomass.</title>
        <authorList>
            <person name="Miyauchi S."/>
            <person name="Rancon A."/>
            <person name="Drula E."/>
            <person name="Hage H."/>
            <person name="Chaduli D."/>
            <person name="Favel A."/>
            <person name="Grisel S."/>
            <person name="Henrissat B."/>
            <person name="Herpoel-Gimbert I."/>
            <person name="Ruiz-Duenas F.J."/>
            <person name="Chevret D."/>
            <person name="Hainaut M."/>
            <person name="Lin J."/>
            <person name="Wang M."/>
            <person name="Pangilinan J."/>
            <person name="Lipzen A."/>
            <person name="Lesage-Meessen L."/>
            <person name="Navarro D."/>
            <person name="Riley R."/>
            <person name="Grigoriev I.V."/>
            <person name="Zhou S."/>
            <person name="Raouche S."/>
            <person name="Rosso M.N."/>
        </authorList>
    </citation>
    <scope>NUCLEOTIDE SEQUENCE [LARGE SCALE GENOMIC DNA]</scope>
    <source>
        <strain evidence="3 4">BRFM 1820</strain>
    </source>
</reference>
<dbReference type="Proteomes" id="UP000256964">
    <property type="component" value="Unassembled WGS sequence"/>
</dbReference>
<dbReference type="OrthoDB" id="2753427at2759"/>
<evidence type="ECO:0000313" key="3">
    <source>
        <dbReference type="EMBL" id="RDX47032.1"/>
    </source>
</evidence>
<dbReference type="InterPro" id="IPR036047">
    <property type="entry name" value="F-box-like_dom_sf"/>
</dbReference>
<dbReference type="Pfam" id="PF12937">
    <property type="entry name" value="F-box-like"/>
    <property type="match status" value="1"/>
</dbReference>
<feature type="region of interest" description="Disordered" evidence="1">
    <location>
        <begin position="1"/>
        <end position="28"/>
    </location>
</feature>
<dbReference type="SUPFAM" id="SSF81383">
    <property type="entry name" value="F-box domain"/>
    <property type="match status" value="1"/>
</dbReference>
<dbReference type="CDD" id="cd09917">
    <property type="entry name" value="F-box_SF"/>
    <property type="match status" value="1"/>
</dbReference>
<accession>A0A371D3F0</accession>
<sequence length="564" mass="63028">MSHRPGMHPAAGGHINTPQAQRAGHLHPNQGLVAGPRVTIKHLPNELLIEIFWCWEFGSAKSLLPVMAVCQAWRNVIRGTPKFWCPIYVNRRVEWFTECLERSQPLPVDVTFQSPAINLPHALNVLHPHNNRITSLVFRQLHCAQITGNRLVLGEWPRLKTLKVIVDHNHAADSTEHLIIGSYPVLVVSHPGGLQEVRVDGMLVDTIHPAALSSLRDLMIGGCAAARKHVRLAGFIGMLNACVSLEKLHLGPTSLDTVIFDLPQNVGPRVRLPRLRDLFISRKVEEVSNLLSHMEVRDDVNIWVETDDQEDIDRAAVAPRNILPNNIPACAVDILKSATRILVDTPNGPYDQVSFVTATRGMNLDHKINIVVRVSDERGNARDGTASLDAQALYFLNALRHLPAMFPSAPVDTIVCNAELDAVDEETWRSTLSSFPMLRTLVINDLFCGDLRPLCRALMSPQSTVDQRPVCRDLEYIWVRNACGALDRLAELRECILWRTVRGAPLSRLHLELSALVGHHEVPPEAYQADFRDLVRECNLDIQSTTCAYRRAEGGVIREFPFDS</sequence>
<dbReference type="InterPro" id="IPR001810">
    <property type="entry name" value="F-box_dom"/>
</dbReference>
<dbReference type="Gene3D" id="1.20.1280.50">
    <property type="match status" value="1"/>
</dbReference>
<gene>
    <name evidence="3" type="ORF">OH76DRAFT_1558092</name>
</gene>
<feature type="domain" description="F-box" evidence="2">
    <location>
        <begin position="41"/>
        <end position="85"/>
    </location>
</feature>
<name>A0A371D3F0_9APHY</name>
<evidence type="ECO:0000256" key="1">
    <source>
        <dbReference type="SAM" id="MobiDB-lite"/>
    </source>
</evidence>
<proteinExistence type="predicted"/>
<evidence type="ECO:0000313" key="4">
    <source>
        <dbReference type="Proteomes" id="UP000256964"/>
    </source>
</evidence>
<dbReference type="EMBL" id="KZ857422">
    <property type="protein sequence ID" value="RDX47032.1"/>
    <property type="molecule type" value="Genomic_DNA"/>
</dbReference>
<evidence type="ECO:0000259" key="2">
    <source>
        <dbReference type="Pfam" id="PF12937"/>
    </source>
</evidence>
<keyword evidence="4" id="KW-1185">Reference proteome</keyword>
<organism evidence="3 4">
    <name type="scientific">Lentinus brumalis</name>
    <dbReference type="NCBI Taxonomy" id="2498619"/>
    <lineage>
        <taxon>Eukaryota</taxon>
        <taxon>Fungi</taxon>
        <taxon>Dikarya</taxon>
        <taxon>Basidiomycota</taxon>
        <taxon>Agaricomycotina</taxon>
        <taxon>Agaricomycetes</taxon>
        <taxon>Polyporales</taxon>
        <taxon>Polyporaceae</taxon>
        <taxon>Lentinus</taxon>
    </lineage>
</organism>
<protein>
    <recommendedName>
        <fullName evidence="2">F-box domain-containing protein</fullName>
    </recommendedName>
</protein>
<dbReference type="AlphaFoldDB" id="A0A371D3F0"/>